<evidence type="ECO:0000313" key="2">
    <source>
        <dbReference type="Proteomes" id="UP001589646"/>
    </source>
</evidence>
<sequence>MSAQGSTTRGSYLSERSFPFDGSVGYLSDEDWSQLARIWQEDGVIAATHGGTELKVKSGSVPDEIIVSAGRAHIRGFYYVNDADLGLVLNLNTGTSARYDLVVLRLDVSLNTVTAVIKEGVPGSPEPVLTQNESVFEIPLARLTVPANSAPVSTFVDRRQFIGRRIQVTDNGWYLAPGNIYYQPVSGRFYMNDGVGNGQPIARVSDTRVHFCTSTTRPNDLADGQLIYETDTGNMLVFRFGAFQLVNGKPPMAVLRHSIEQGAAANVGAIVSWDTEDVDNVSGHTPIGSANSKYTVQRAGWYRVTINASCSPVSGGYRQLAVRRNGNMNGNVIAQAFPTSSTVVPLSASGLMKLAVGDYLDVEFFHTGSGVCNLYGGAATRFEIEWVSPLV</sequence>
<reference evidence="1 2" key="1">
    <citation type="submission" date="2024-09" db="EMBL/GenBank/DDBJ databases">
        <authorList>
            <person name="Sun Q."/>
            <person name="Mori K."/>
        </authorList>
    </citation>
    <scope>NUCLEOTIDE SEQUENCE [LARGE SCALE GENOMIC DNA]</scope>
    <source>
        <strain evidence="1 2">JCM 3323</strain>
    </source>
</reference>
<keyword evidence="2" id="KW-1185">Reference proteome</keyword>
<evidence type="ECO:0000313" key="1">
    <source>
        <dbReference type="EMBL" id="MFB9529027.1"/>
    </source>
</evidence>
<name>A0ABV5Q0Q9_9ACTN</name>
<dbReference type="InterPro" id="IPR008983">
    <property type="entry name" value="Tumour_necrosis_fac-like_dom"/>
</dbReference>
<dbReference type="EMBL" id="JBHMCE010000006">
    <property type="protein sequence ID" value="MFB9529027.1"/>
    <property type="molecule type" value="Genomic_DNA"/>
</dbReference>
<gene>
    <name evidence="1" type="ORF">ACFFRN_20645</name>
</gene>
<accession>A0ABV5Q0Q9</accession>
<comment type="caution">
    <text evidence="1">The sequence shown here is derived from an EMBL/GenBank/DDBJ whole genome shotgun (WGS) entry which is preliminary data.</text>
</comment>
<dbReference type="Proteomes" id="UP001589646">
    <property type="component" value="Unassembled WGS sequence"/>
</dbReference>
<dbReference type="Gene3D" id="2.60.120.40">
    <property type="match status" value="1"/>
</dbReference>
<organism evidence="1 2">
    <name type="scientific">Nonomuraea roseola</name>
    <dbReference type="NCBI Taxonomy" id="46179"/>
    <lineage>
        <taxon>Bacteria</taxon>
        <taxon>Bacillati</taxon>
        <taxon>Actinomycetota</taxon>
        <taxon>Actinomycetes</taxon>
        <taxon>Streptosporangiales</taxon>
        <taxon>Streptosporangiaceae</taxon>
        <taxon>Nonomuraea</taxon>
    </lineage>
</organism>
<protein>
    <submittedName>
        <fullName evidence="1">Uncharacterized protein</fullName>
    </submittedName>
</protein>
<dbReference type="RefSeq" id="WP_346128981.1">
    <property type="nucleotide sequence ID" value="NZ_BAAAXC010000015.1"/>
</dbReference>
<proteinExistence type="predicted"/>